<dbReference type="InterPro" id="IPR050445">
    <property type="entry name" value="Bact_polysacc_biosynth/exp"/>
</dbReference>
<sequence length="246" mass="27207">MELKEYLSVIKRKWWVLALTLVICVGAAFLYTSSIKPVYQASADLIVNKPIETSTGQTQVDQNSINTNLMLVNTYKQIISSEAITKSVVKQHPELNLTAQQLSNKITINSVKDTQVINVTVRDSSYQRAATIVNSVSDVFINRVTEIMKVNNVTILNAADPTYNAGPVNNNQTVLIILSLVVGLLLGLGIIFLLDYLDDSVRTEHDLEQVLGIKLLSKVEHMNRGDLNAGSTMQQTEKPVLRPANE</sequence>
<dbReference type="PANTHER" id="PTHR32309">
    <property type="entry name" value="TYROSINE-PROTEIN KINASE"/>
    <property type="match status" value="1"/>
</dbReference>
<evidence type="ECO:0000256" key="5">
    <source>
        <dbReference type="ARBA" id="ARBA00022989"/>
    </source>
</evidence>
<evidence type="ECO:0000313" key="11">
    <source>
        <dbReference type="Proteomes" id="UP001240171"/>
    </source>
</evidence>
<dbReference type="EMBL" id="JAUQTB010000015">
    <property type="protein sequence ID" value="MDO7908400.1"/>
    <property type="molecule type" value="Genomic_DNA"/>
</dbReference>
<name>A0ABT9CGM6_9BACL</name>
<feature type="region of interest" description="Disordered" evidence="7">
    <location>
        <begin position="226"/>
        <end position="246"/>
    </location>
</feature>
<dbReference type="Proteomes" id="UP001240171">
    <property type="component" value="Unassembled WGS sequence"/>
</dbReference>
<keyword evidence="3" id="KW-1003">Cell membrane</keyword>
<dbReference type="PANTHER" id="PTHR32309:SF13">
    <property type="entry name" value="FERRIC ENTEROBACTIN TRANSPORT PROTEIN FEPE"/>
    <property type="match status" value="1"/>
</dbReference>
<dbReference type="InterPro" id="IPR003856">
    <property type="entry name" value="LPS_length_determ_N"/>
</dbReference>
<feature type="transmembrane region" description="Helical" evidence="8">
    <location>
        <begin position="174"/>
        <end position="194"/>
    </location>
</feature>
<keyword evidence="6 8" id="KW-0472">Membrane</keyword>
<protein>
    <submittedName>
        <fullName evidence="10">Wzz/FepE/Etk N-terminal domain-containing protein</fullName>
    </submittedName>
</protein>
<dbReference type="Pfam" id="PF02706">
    <property type="entry name" value="Wzz"/>
    <property type="match status" value="1"/>
</dbReference>
<feature type="domain" description="Polysaccharide chain length determinant N-terminal" evidence="9">
    <location>
        <begin position="2"/>
        <end position="91"/>
    </location>
</feature>
<evidence type="ECO:0000256" key="6">
    <source>
        <dbReference type="ARBA" id="ARBA00023136"/>
    </source>
</evidence>
<evidence type="ECO:0000256" key="8">
    <source>
        <dbReference type="SAM" id="Phobius"/>
    </source>
</evidence>
<comment type="subcellular location">
    <subcellularLocation>
        <location evidence="1">Cell membrane</location>
        <topology evidence="1">Multi-pass membrane protein</topology>
    </subcellularLocation>
</comment>
<accession>A0ABT9CGM6</accession>
<evidence type="ECO:0000256" key="3">
    <source>
        <dbReference type="ARBA" id="ARBA00022475"/>
    </source>
</evidence>
<evidence type="ECO:0000256" key="4">
    <source>
        <dbReference type="ARBA" id="ARBA00022692"/>
    </source>
</evidence>
<evidence type="ECO:0000256" key="1">
    <source>
        <dbReference type="ARBA" id="ARBA00004651"/>
    </source>
</evidence>
<evidence type="ECO:0000256" key="7">
    <source>
        <dbReference type="SAM" id="MobiDB-lite"/>
    </source>
</evidence>
<evidence type="ECO:0000256" key="2">
    <source>
        <dbReference type="ARBA" id="ARBA00006683"/>
    </source>
</evidence>
<organism evidence="10 11">
    <name type="scientific">Paenibacillus lacisoli</name>
    <dbReference type="NCBI Taxonomy" id="3064525"/>
    <lineage>
        <taxon>Bacteria</taxon>
        <taxon>Bacillati</taxon>
        <taxon>Bacillota</taxon>
        <taxon>Bacilli</taxon>
        <taxon>Bacillales</taxon>
        <taxon>Paenibacillaceae</taxon>
        <taxon>Paenibacillus</taxon>
    </lineage>
</organism>
<reference evidence="10 11" key="1">
    <citation type="submission" date="2023-07" db="EMBL/GenBank/DDBJ databases">
        <title>Paenibacillus sp. JX-17 nov. isolated from soil.</title>
        <authorList>
            <person name="Wan Y."/>
            <person name="Liu B."/>
        </authorList>
    </citation>
    <scope>NUCLEOTIDE SEQUENCE [LARGE SCALE GENOMIC DNA]</scope>
    <source>
        <strain evidence="10 11">JX-17</strain>
    </source>
</reference>
<comment type="similarity">
    <text evidence="2">Belongs to the CpsC/CapA family.</text>
</comment>
<proteinExistence type="inferred from homology"/>
<keyword evidence="4 8" id="KW-0812">Transmembrane</keyword>
<dbReference type="RefSeq" id="WP_305025620.1">
    <property type="nucleotide sequence ID" value="NZ_JAUQTB010000015.1"/>
</dbReference>
<keyword evidence="5 8" id="KW-1133">Transmembrane helix</keyword>
<evidence type="ECO:0000259" key="9">
    <source>
        <dbReference type="Pfam" id="PF02706"/>
    </source>
</evidence>
<keyword evidence="11" id="KW-1185">Reference proteome</keyword>
<gene>
    <name evidence="10" type="ORF">Q5741_18520</name>
</gene>
<evidence type="ECO:0000313" key="10">
    <source>
        <dbReference type="EMBL" id="MDO7908400.1"/>
    </source>
</evidence>
<feature type="transmembrane region" description="Helical" evidence="8">
    <location>
        <begin position="14"/>
        <end position="32"/>
    </location>
</feature>
<comment type="caution">
    <text evidence="10">The sequence shown here is derived from an EMBL/GenBank/DDBJ whole genome shotgun (WGS) entry which is preliminary data.</text>
</comment>